<comment type="caution">
    <text evidence="1">The sequence shown here is derived from an EMBL/GenBank/DDBJ whole genome shotgun (WGS) entry which is preliminary data.</text>
</comment>
<protein>
    <submittedName>
        <fullName evidence="1">Uncharacterized protein</fullName>
    </submittedName>
</protein>
<keyword evidence="2" id="KW-1185">Reference proteome</keyword>
<evidence type="ECO:0000313" key="1">
    <source>
        <dbReference type="EMBL" id="NME69402.1"/>
    </source>
</evidence>
<reference evidence="1 2" key="1">
    <citation type="submission" date="2020-04" db="EMBL/GenBank/DDBJ databases">
        <title>Flammeovirga sp. SR4, a novel species isolated from seawater.</title>
        <authorList>
            <person name="Wang X."/>
        </authorList>
    </citation>
    <scope>NUCLEOTIDE SEQUENCE [LARGE SCALE GENOMIC DNA]</scope>
    <source>
        <strain evidence="1 2">ATCC 23126</strain>
    </source>
</reference>
<name>A0A7X9XA80_9BACT</name>
<gene>
    <name evidence="1" type="ORF">HHU12_15610</name>
</gene>
<organism evidence="1 2">
    <name type="scientific">Flammeovirga aprica JL-4</name>
    <dbReference type="NCBI Taxonomy" id="694437"/>
    <lineage>
        <taxon>Bacteria</taxon>
        <taxon>Pseudomonadati</taxon>
        <taxon>Bacteroidota</taxon>
        <taxon>Cytophagia</taxon>
        <taxon>Cytophagales</taxon>
        <taxon>Flammeovirgaceae</taxon>
        <taxon>Flammeovirga</taxon>
    </lineage>
</organism>
<dbReference type="EMBL" id="JABANE010000041">
    <property type="protein sequence ID" value="NME69402.1"/>
    <property type="molecule type" value="Genomic_DNA"/>
</dbReference>
<dbReference type="RefSeq" id="WP_205959893.1">
    <property type="nucleotide sequence ID" value="NZ_JABANE010000041.1"/>
</dbReference>
<proteinExistence type="predicted"/>
<dbReference type="Proteomes" id="UP000576082">
    <property type="component" value="Unassembled WGS sequence"/>
</dbReference>
<evidence type="ECO:0000313" key="2">
    <source>
        <dbReference type="Proteomes" id="UP000576082"/>
    </source>
</evidence>
<accession>A0A7X9XA80</accession>
<dbReference type="AlphaFoldDB" id="A0A7X9XA80"/>
<sequence>MTIFLFSSCMSEEDSSDEFLLDPVQHVFHDALEVEVEDSLSQLAIDVKIVGWQKTDRGAYHLHYKFSRRENEKILERETIPYDQIQIKDDILTKSLLFEGLDSLTEYCLELQSTYNDDVTKTDTYIFTTKGDTTANEME</sequence>